<evidence type="ECO:0000313" key="3">
    <source>
        <dbReference type="Proteomes" id="UP000249720"/>
    </source>
</evidence>
<dbReference type="InterPro" id="IPR029057">
    <property type="entry name" value="PRTase-like"/>
</dbReference>
<dbReference type="PANTHER" id="PTHR11608:SF0">
    <property type="entry name" value="BIFUNCTIONAL PROTEIN PYRR"/>
    <property type="match status" value="1"/>
</dbReference>
<dbReference type="OrthoDB" id="664757at2"/>
<keyword evidence="3" id="KW-1185">Reference proteome</keyword>
<dbReference type="SUPFAM" id="SSF53271">
    <property type="entry name" value="PRTase-like"/>
    <property type="match status" value="1"/>
</dbReference>
<accession>A0A2W7S398</accession>
<proteinExistence type="predicted"/>
<dbReference type="RefSeq" id="WP_111293505.1">
    <property type="nucleotide sequence ID" value="NZ_QKZV01000001.1"/>
</dbReference>
<organism evidence="2 3">
    <name type="scientific">Hydrotalea sandarakina</name>
    <dbReference type="NCBI Taxonomy" id="1004304"/>
    <lineage>
        <taxon>Bacteria</taxon>
        <taxon>Pseudomonadati</taxon>
        <taxon>Bacteroidota</taxon>
        <taxon>Chitinophagia</taxon>
        <taxon>Chitinophagales</taxon>
        <taxon>Chitinophagaceae</taxon>
        <taxon>Hydrotalea</taxon>
    </lineage>
</organism>
<dbReference type="Gene3D" id="3.40.50.2020">
    <property type="match status" value="1"/>
</dbReference>
<dbReference type="PANTHER" id="PTHR11608">
    <property type="entry name" value="BIFUNCTIONAL PROTEIN PYRR"/>
    <property type="match status" value="1"/>
</dbReference>
<dbReference type="Pfam" id="PF00156">
    <property type="entry name" value="Pribosyltran"/>
    <property type="match status" value="1"/>
</dbReference>
<feature type="domain" description="Phosphoribosyltransferase" evidence="1">
    <location>
        <begin position="2"/>
        <end position="147"/>
    </location>
</feature>
<sequence length="164" mass="18523">MQKEILSQKIIQYKLERLALEVVENLANAENEIILLGIKKNGYVIAQKVAALMQPYFKQSIVVSGISLNKQHPDDVQIDNPVTLNDKHIVVVDDVANTGRTLMYALKPLLQQYPKSIQTMVLIDRMHKLFPVKPDYVGLSVATTLQEHISVEMNKEQIVGAYLL</sequence>
<name>A0A2W7S398_9BACT</name>
<dbReference type="EMBL" id="QKZV01000001">
    <property type="protein sequence ID" value="PZX65546.1"/>
    <property type="molecule type" value="Genomic_DNA"/>
</dbReference>
<comment type="caution">
    <text evidence="2">The sequence shown here is derived from an EMBL/GenBank/DDBJ whole genome shotgun (WGS) entry which is preliminary data.</text>
</comment>
<dbReference type="AlphaFoldDB" id="A0A2W7S398"/>
<dbReference type="InterPro" id="IPR050137">
    <property type="entry name" value="PyrR_bifunctional"/>
</dbReference>
<dbReference type="Proteomes" id="UP000249720">
    <property type="component" value="Unassembled WGS sequence"/>
</dbReference>
<protein>
    <submittedName>
        <fullName evidence="2">Pyrimidine operon attenuation protein/uracil phosphoribosyltransferase</fullName>
    </submittedName>
</protein>
<keyword evidence="2" id="KW-0328">Glycosyltransferase</keyword>
<reference evidence="2 3" key="1">
    <citation type="submission" date="2018-06" db="EMBL/GenBank/DDBJ databases">
        <title>Genomic Encyclopedia of Archaeal and Bacterial Type Strains, Phase II (KMG-II): from individual species to whole genera.</title>
        <authorList>
            <person name="Goeker M."/>
        </authorList>
    </citation>
    <scope>NUCLEOTIDE SEQUENCE [LARGE SCALE GENOMIC DNA]</scope>
    <source>
        <strain evidence="2 3">DSM 23241</strain>
    </source>
</reference>
<gene>
    <name evidence="2" type="ORF">LX80_00034</name>
</gene>
<dbReference type="GO" id="GO:0016757">
    <property type="term" value="F:glycosyltransferase activity"/>
    <property type="evidence" value="ECO:0007669"/>
    <property type="project" value="UniProtKB-KW"/>
</dbReference>
<dbReference type="InterPro" id="IPR000836">
    <property type="entry name" value="PRTase_dom"/>
</dbReference>
<keyword evidence="2" id="KW-0808">Transferase</keyword>
<dbReference type="CDD" id="cd06223">
    <property type="entry name" value="PRTases_typeI"/>
    <property type="match status" value="1"/>
</dbReference>
<evidence type="ECO:0000313" key="2">
    <source>
        <dbReference type="EMBL" id="PZX65546.1"/>
    </source>
</evidence>
<evidence type="ECO:0000259" key="1">
    <source>
        <dbReference type="Pfam" id="PF00156"/>
    </source>
</evidence>